<dbReference type="EMBL" id="LODT01000004">
    <property type="protein sequence ID" value="KYR02458.1"/>
    <property type="molecule type" value="Genomic_DNA"/>
</dbReference>
<accession>A0A152A8D0</accession>
<dbReference type="InParanoid" id="A0A152A8D0"/>
<feature type="chain" id="PRO_5007593645" evidence="2">
    <location>
        <begin position="21"/>
        <end position="299"/>
    </location>
</feature>
<organism evidence="3 4">
    <name type="scientific">Tieghemostelium lacteum</name>
    <name type="common">Slime mold</name>
    <name type="synonym">Dictyostelium lacteum</name>
    <dbReference type="NCBI Taxonomy" id="361077"/>
    <lineage>
        <taxon>Eukaryota</taxon>
        <taxon>Amoebozoa</taxon>
        <taxon>Evosea</taxon>
        <taxon>Eumycetozoa</taxon>
        <taxon>Dictyostelia</taxon>
        <taxon>Dictyosteliales</taxon>
        <taxon>Raperosteliaceae</taxon>
        <taxon>Tieghemostelium</taxon>
    </lineage>
</organism>
<dbReference type="AlphaFoldDB" id="A0A152A8D0"/>
<dbReference type="Proteomes" id="UP000076078">
    <property type="component" value="Unassembled WGS sequence"/>
</dbReference>
<keyword evidence="4" id="KW-1185">Reference proteome</keyword>
<gene>
    <name evidence="3" type="ORF">DLAC_01299</name>
</gene>
<protein>
    <submittedName>
        <fullName evidence="3">Uncharacterized protein</fullName>
    </submittedName>
</protein>
<dbReference type="OMA" id="TDMINAT"/>
<evidence type="ECO:0000313" key="3">
    <source>
        <dbReference type="EMBL" id="KYR02458.1"/>
    </source>
</evidence>
<feature type="compositionally biased region" description="Acidic residues" evidence="1">
    <location>
        <begin position="197"/>
        <end position="215"/>
    </location>
</feature>
<reference evidence="3 4" key="1">
    <citation type="submission" date="2015-12" db="EMBL/GenBank/DDBJ databases">
        <title>Dictyostelia acquired genes for synthesis and detection of signals that induce cell-type specialization by lateral gene transfer from prokaryotes.</title>
        <authorList>
            <person name="Gloeckner G."/>
            <person name="Schaap P."/>
        </authorList>
    </citation>
    <scope>NUCLEOTIDE SEQUENCE [LARGE SCALE GENOMIC DNA]</scope>
    <source>
        <strain evidence="3 4">TK</strain>
    </source>
</reference>
<sequence length="299" mass="32991">MKLILVSIVLLSLLVHLSYQHTESSSSSAKCILVKGKSSVCPSLPTRVCVYPQNELNGGVNVKTTDMINATTFFTKDNYLDARKAWNATKQCPRNHRLKFKTQKEYCGFYQPCDSDEDCLPICYAYCYQCNEHKVCQSKVNAGVYASKYIDSCFNPGSTRPPPVPVEDSKEVEEKPSKGTSNSTTVSSSEASSTSLEEGEVEETEVIEVSDDSVTEDSGSRVEVSEESEDITPTKKPNGTIKPEQIPMGDSEAAPESDFYHSSNSTAESSNSTTITKTSKEIVYLILQSGLIFFIFFFN</sequence>
<feature type="compositionally biased region" description="Low complexity" evidence="1">
    <location>
        <begin position="178"/>
        <end position="196"/>
    </location>
</feature>
<comment type="caution">
    <text evidence="3">The sequence shown here is derived from an EMBL/GenBank/DDBJ whole genome shotgun (WGS) entry which is preliminary data.</text>
</comment>
<proteinExistence type="predicted"/>
<evidence type="ECO:0000256" key="2">
    <source>
        <dbReference type="SAM" id="SignalP"/>
    </source>
</evidence>
<feature type="region of interest" description="Disordered" evidence="1">
    <location>
        <begin position="156"/>
        <end position="274"/>
    </location>
</feature>
<name>A0A152A8D0_TIELA</name>
<keyword evidence="2" id="KW-0732">Signal</keyword>
<evidence type="ECO:0000256" key="1">
    <source>
        <dbReference type="SAM" id="MobiDB-lite"/>
    </source>
</evidence>
<feature type="signal peptide" evidence="2">
    <location>
        <begin position="1"/>
        <end position="20"/>
    </location>
</feature>
<feature type="compositionally biased region" description="Basic and acidic residues" evidence="1">
    <location>
        <begin position="167"/>
        <end position="177"/>
    </location>
</feature>
<evidence type="ECO:0000313" key="4">
    <source>
        <dbReference type="Proteomes" id="UP000076078"/>
    </source>
</evidence>
<feature type="compositionally biased region" description="Low complexity" evidence="1">
    <location>
        <begin position="262"/>
        <end position="274"/>
    </location>
</feature>